<proteinExistence type="predicted"/>
<evidence type="ECO:0000313" key="2">
    <source>
        <dbReference type="Proteomes" id="UP001374952"/>
    </source>
</evidence>
<organism evidence="1 2">
    <name type="scientific">Pseudoalteromonas undina</name>
    <dbReference type="NCBI Taxonomy" id="43660"/>
    <lineage>
        <taxon>Bacteria</taxon>
        <taxon>Pseudomonadati</taxon>
        <taxon>Pseudomonadota</taxon>
        <taxon>Gammaproteobacteria</taxon>
        <taxon>Alteromonadales</taxon>
        <taxon>Pseudoalteromonadaceae</taxon>
        <taxon>Pseudoalteromonas</taxon>
    </lineage>
</organism>
<accession>A0ACC6R3N8</accession>
<name>A0ACC6R3N8_9GAMM</name>
<dbReference type="EMBL" id="JBAKAX010000006">
    <property type="protein sequence ID" value="MEL0604151.1"/>
    <property type="molecule type" value="Genomic_DNA"/>
</dbReference>
<protein>
    <submittedName>
        <fullName evidence="1">TRAP transporter substrate-binding protein</fullName>
    </submittedName>
</protein>
<evidence type="ECO:0000313" key="1">
    <source>
        <dbReference type="EMBL" id="MEL0604151.1"/>
    </source>
</evidence>
<keyword evidence="2" id="KW-1185">Reference proteome</keyword>
<comment type="caution">
    <text evidence="1">The sequence shown here is derived from an EMBL/GenBank/DDBJ whole genome shotgun (WGS) entry which is preliminary data.</text>
</comment>
<gene>
    <name evidence="1" type="ORF">V6250_08225</name>
</gene>
<dbReference type="Proteomes" id="UP001374952">
    <property type="component" value="Unassembled WGS sequence"/>
</dbReference>
<reference evidence="1" key="1">
    <citation type="submission" date="2024-02" db="EMBL/GenBank/DDBJ databases">
        <title>Bacteria isolated from the canopy kelp, Nereocystis luetkeana.</title>
        <authorList>
            <person name="Pfister C.A."/>
            <person name="Younker I.T."/>
            <person name="Light S.H."/>
        </authorList>
    </citation>
    <scope>NUCLEOTIDE SEQUENCE</scope>
    <source>
        <strain evidence="1">TN.2.01</strain>
    </source>
</reference>
<sequence length="328" mass="36702">MKLFRFASTIFVFFLLSACGSKDDTQTSIRLAHHLDTKHPVHKSLVYMNEVLQELSGGTMRLVIYPSAQVGTEREVLELLQIGSMGMTKVSASSLEAFVPQMKVFSLPYLFNDHEHYWKTLDSELGQDLLNAGTPFLIKGLGYFDAGSRSFYSTKRKVEKPEDLQGLKIRVMNSKTAVSMVNTMGGAATTVSWGELYTALQQGIVGGAENNPPSFYFSKHYEVSKYYLLDEHTSIPDVIVIGTKVWNKLKPQEQKWLSQAMSEATEYQKVLWAESTQMSLQKVKEAGVEVITADKVPFQDSVSSIYESLEGTILEPLIKDIKAMGEPQ</sequence>